<dbReference type="OrthoDB" id="1442602at2"/>
<dbReference type="AlphaFoldDB" id="A0A7J5AQE3"/>
<protein>
    <submittedName>
        <fullName evidence="1">Uncharacterized protein</fullName>
    </submittedName>
</protein>
<proteinExistence type="predicted"/>
<organism evidence="1 2">
    <name type="scientific">Tenacibaculum aiptasiae</name>
    <dbReference type="NCBI Taxonomy" id="426481"/>
    <lineage>
        <taxon>Bacteria</taxon>
        <taxon>Pseudomonadati</taxon>
        <taxon>Bacteroidota</taxon>
        <taxon>Flavobacteriia</taxon>
        <taxon>Flavobacteriales</taxon>
        <taxon>Flavobacteriaceae</taxon>
        <taxon>Tenacibaculum</taxon>
    </lineage>
</organism>
<dbReference type="Proteomes" id="UP000467305">
    <property type="component" value="Unassembled WGS sequence"/>
</dbReference>
<gene>
    <name evidence="1" type="ORF">F7018_05730</name>
</gene>
<evidence type="ECO:0000313" key="2">
    <source>
        <dbReference type="Proteomes" id="UP000467305"/>
    </source>
</evidence>
<keyword evidence="2" id="KW-1185">Reference proteome</keyword>
<name>A0A7J5AQE3_9FLAO</name>
<dbReference type="EMBL" id="WAAU01000008">
    <property type="protein sequence ID" value="KAB1159810.1"/>
    <property type="molecule type" value="Genomic_DNA"/>
</dbReference>
<comment type="caution">
    <text evidence="1">The sequence shown here is derived from an EMBL/GenBank/DDBJ whole genome shotgun (WGS) entry which is preliminary data.</text>
</comment>
<dbReference type="RefSeq" id="WP_150899055.1">
    <property type="nucleotide sequence ID" value="NZ_WAAU01000008.1"/>
</dbReference>
<accession>A0A7J5AQE3</accession>
<reference evidence="1 2" key="1">
    <citation type="submission" date="2019-09" db="EMBL/GenBank/DDBJ databases">
        <authorList>
            <person name="Cao W.R."/>
        </authorList>
    </citation>
    <scope>NUCLEOTIDE SEQUENCE [LARGE SCALE GENOMIC DNA]</scope>
    <source>
        <strain evidence="2">a4</strain>
    </source>
</reference>
<evidence type="ECO:0000313" key="1">
    <source>
        <dbReference type="EMBL" id="KAB1159810.1"/>
    </source>
</evidence>
<sequence>MKIEDKKEYTLVHFDDTSFEDFLLNFEKEHFNLKEKHLIIKISEKNNVSKENILLFLKYAQVHQTNGTSFVIVLKDVNIDDFPESLNIAPTLVEAEDIIEMENIQRDLGF</sequence>